<evidence type="ECO:0000256" key="1">
    <source>
        <dbReference type="SAM" id="Coils"/>
    </source>
</evidence>
<feature type="region of interest" description="Disordered" evidence="2">
    <location>
        <begin position="1"/>
        <end position="29"/>
    </location>
</feature>
<feature type="coiled-coil region" evidence="1">
    <location>
        <begin position="94"/>
        <end position="135"/>
    </location>
</feature>
<comment type="caution">
    <text evidence="3">The sequence shown here is derived from an EMBL/GenBank/DDBJ whole genome shotgun (WGS) entry which is preliminary data.</text>
</comment>
<dbReference type="EMBL" id="JARIHO010000031">
    <property type="protein sequence ID" value="KAJ7336136.1"/>
    <property type="molecule type" value="Genomic_DNA"/>
</dbReference>
<accession>A0AAD6ZRQ2</accession>
<evidence type="ECO:0000256" key="2">
    <source>
        <dbReference type="SAM" id="MobiDB-lite"/>
    </source>
</evidence>
<reference evidence="3" key="1">
    <citation type="submission" date="2023-03" db="EMBL/GenBank/DDBJ databases">
        <title>Massive genome expansion in bonnet fungi (Mycena s.s.) driven by repeated elements and novel gene families across ecological guilds.</title>
        <authorList>
            <consortium name="Lawrence Berkeley National Laboratory"/>
            <person name="Harder C.B."/>
            <person name="Miyauchi S."/>
            <person name="Viragh M."/>
            <person name="Kuo A."/>
            <person name="Thoen E."/>
            <person name="Andreopoulos B."/>
            <person name="Lu D."/>
            <person name="Skrede I."/>
            <person name="Drula E."/>
            <person name="Henrissat B."/>
            <person name="Morin E."/>
            <person name="Kohler A."/>
            <person name="Barry K."/>
            <person name="LaButti K."/>
            <person name="Morin E."/>
            <person name="Salamov A."/>
            <person name="Lipzen A."/>
            <person name="Mereny Z."/>
            <person name="Hegedus B."/>
            <person name="Baldrian P."/>
            <person name="Stursova M."/>
            <person name="Weitz H."/>
            <person name="Taylor A."/>
            <person name="Grigoriev I.V."/>
            <person name="Nagy L.G."/>
            <person name="Martin F."/>
            <person name="Kauserud H."/>
        </authorList>
    </citation>
    <scope>NUCLEOTIDE SEQUENCE</scope>
    <source>
        <strain evidence="3">CBHHK002</strain>
    </source>
</reference>
<protein>
    <submittedName>
        <fullName evidence="3">Uncharacterized protein</fullName>
    </submittedName>
</protein>
<keyword evidence="1" id="KW-0175">Coiled coil</keyword>
<gene>
    <name evidence="3" type="ORF">DFH08DRAFT_813381</name>
</gene>
<keyword evidence="4" id="KW-1185">Reference proteome</keyword>
<evidence type="ECO:0000313" key="4">
    <source>
        <dbReference type="Proteomes" id="UP001218218"/>
    </source>
</evidence>
<name>A0AAD6ZRQ2_9AGAR</name>
<sequence>MSVWDPPLGLLPPPQLQRPSGERPELLPQPSDPRRNWYYYGCLACEEICVNKRVVASLCTAEELAVEPFKSMGNTPRLLKHSLECDMWYYKAYSEKLEQRLHRVREERDSVAKKLEKAQQAVSTLRQQASSLGRKLLECAGLESTQSVGARGGGQEMLSILKQEMLYLGETLLEYTGLGPAGDESGDLDTYIPFSILAT</sequence>
<proteinExistence type="predicted"/>
<dbReference type="Proteomes" id="UP001218218">
    <property type="component" value="Unassembled WGS sequence"/>
</dbReference>
<dbReference type="AlphaFoldDB" id="A0AAD6ZRQ2"/>
<organism evidence="3 4">
    <name type="scientific">Mycena albidolilacea</name>
    <dbReference type="NCBI Taxonomy" id="1033008"/>
    <lineage>
        <taxon>Eukaryota</taxon>
        <taxon>Fungi</taxon>
        <taxon>Dikarya</taxon>
        <taxon>Basidiomycota</taxon>
        <taxon>Agaricomycotina</taxon>
        <taxon>Agaricomycetes</taxon>
        <taxon>Agaricomycetidae</taxon>
        <taxon>Agaricales</taxon>
        <taxon>Marasmiineae</taxon>
        <taxon>Mycenaceae</taxon>
        <taxon>Mycena</taxon>
    </lineage>
</organism>
<evidence type="ECO:0000313" key="3">
    <source>
        <dbReference type="EMBL" id="KAJ7336136.1"/>
    </source>
</evidence>